<dbReference type="GO" id="GO:0055085">
    <property type="term" value="P:transmembrane transport"/>
    <property type="evidence" value="ECO:0007669"/>
    <property type="project" value="InterPro"/>
</dbReference>
<dbReference type="PROSITE" id="PS50928">
    <property type="entry name" value="ABC_TM1"/>
    <property type="match status" value="1"/>
</dbReference>
<dbReference type="AlphaFoldDB" id="A0A7Z0CKU9"/>
<feature type="transmembrane region" description="Helical" evidence="7">
    <location>
        <begin position="276"/>
        <end position="299"/>
    </location>
</feature>
<feature type="transmembrane region" description="Helical" evidence="7">
    <location>
        <begin position="231"/>
        <end position="256"/>
    </location>
</feature>
<evidence type="ECO:0000256" key="6">
    <source>
        <dbReference type="ARBA" id="ARBA00023136"/>
    </source>
</evidence>
<organism evidence="9 10">
    <name type="scientific">Demequina lutea</name>
    <dbReference type="NCBI Taxonomy" id="431489"/>
    <lineage>
        <taxon>Bacteria</taxon>
        <taxon>Bacillati</taxon>
        <taxon>Actinomycetota</taxon>
        <taxon>Actinomycetes</taxon>
        <taxon>Micrococcales</taxon>
        <taxon>Demequinaceae</taxon>
        <taxon>Demequina</taxon>
    </lineage>
</organism>
<gene>
    <name evidence="9" type="ORF">BKA03_002402</name>
</gene>
<evidence type="ECO:0000256" key="3">
    <source>
        <dbReference type="ARBA" id="ARBA00022475"/>
    </source>
</evidence>
<dbReference type="InterPro" id="IPR050366">
    <property type="entry name" value="BP-dependent_transpt_permease"/>
</dbReference>
<evidence type="ECO:0000313" key="10">
    <source>
        <dbReference type="Proteomes" id="UP000547973"/>
    </source>
</evidence>
<dbReference type="EMBL" id="JACBZO010000001">
    <property type="protein sequence ID" value="NYI42283.1"/>
    <property type="molecule type" value="Genomic_DNA"/>
</dbReference>
<comment type="similarity">
    <text evidence="7">Belongs to the binding-protein-dependent transport system permease family.</text>
</comment>
<dbReference type="Pfam" id="PF00528">
    <property type="entry name" value="BPD_transp_1"/>
    <property type="match status" value="1"/>
</dbReference>
<feature type="transmembrane region" description="Helical" evidence="7">
    <location>
        <begin position="147"/>
        <end position="167"/>
    </location>
</feature>
<reference evidence="9 10" key="1">
    <citation type="submission" date="2020-07" db="EMBL/GenBank/DDBJ databases">
        <title>Sequencing the genomes of 1000 actinobacteria strains.</title>
        <authorList>
            <person name="Klenk H.-P."/>
        </authorList>
    </citation>
    <scope>NUCLEOTIDE SEQUENCE [LARGE SCALE GENOMIC DNA]</scope>
    <source>
        <strain evidence="9 10">DSM 19970</strain>
    </source>
</reference>
<comment type="caution">
    <text evidence="9">The sequence shown here is derived from an EMBL/GenBank/DDBJ whole genome shotgun (WGS) entry which is preliminary data.</text>
</comment>
<dbReference type="PANTHER" id="PTHR43386:SF6">
    <property type="entry name" value="ABC TRANSPORTER PERMEASE PROTEIN"/>
    <property type="match status" value="1"/>
</dbReference>
<evidence type="ECO:0000256" key="1">
    <source>
        <dbReference type="ARBA" id="ARBA00004651"/>
    </source>
</evidence>
<evidence type="ECO:0000256" key="4">
    <source>
        <dbReference type="ARBA" id="ARBA00022692"/>
    </source>
</evidence>
<dbReference type="PANTHER" id="PTHR43386">
    <property type="entry name" value="OLIGOPEPTIDE TRANSPORT SYSTEM PERMEASE PROTEIN APPC"/>
    <property type="match status" value="1"/>
</dbReference>
<keyword evidence="4 7" id="KW-0812">Transmembrane</keyword>
<dbReference type="Proteomes" id="UP000547973">
    <property type="component" value="Unassembled WGS sequence"/>
</dbReference>
<feature type="domain" description="ABC transmembrane type-1" evidence="8">
    <location>
        <begin position="108"/>
        <end position="299"/>
    </location>
</feature>
<dbReference type="InterPro" id="IPR035906">
    <property type="entry name" value="MetI-like_sf"/>
</dbReference>
<feature type="transmembrane region" description="Helical" evidence="7">
    <location>
        <begin position="112"/>
        <end position="135"/>
    </location>
</feature>
<dbReference type="Pfam" id="PF12911">
    <property type="entry name" value="OppC_N"/>
    <property type="match status" value="1"/>
</dbReference>
<evidence type="ECO:0000256" key="5">
    <source>
        <dbReference type="ARBA" id="ARBA00022989"/>
    </source>
</evidence>
<dbReference type="Gene3D" id="1.10.3720.10">
    <property type="entry name" value="MetI-like"/>
    <property type="match status" value="1"/>
</dbReference>
<name>A0A7Z0CKU9_9MICO</name>
<protein>
    <submittedName>
        <fullName evidence="9">Oligopeptide transport system permease protein</fullName>
    </submittedName>
</protein>
<keyword evidence="6 7" id="KW-0472">Membrane</keyword>
<sequence length="314" mass="33930">MSDRKIEHYVAPVDPADDIEVDRVKLGDRRSNLWIDAWRDLRRRPLFYISVAIVLIVSAAALFPSLFTNVPPNLHCTLDHSNGAPAAGHPLGFTFQGCDVYSRVVFGASTSLSVGILVVLITAVVGIPMGALAAYYGGWIDSVLSRVGDIFFAIPYFLAAVVVMSVLSAHRNVLVIAFAIGGFAWASLARILRAEVLQVKNLEYVMASEAVGRSKFSTLMRHVLPNSLTPVIVYLTIALGAAITAEATLSFLGIGLPPSTMSWGNDISQAQTSIRVAPMALFWPSLALTITVLAFIMLGELIRDALDPKARAHR</sequence>
<feature type="transmembrane region" description="Helical" evidence="7">
    <location>
        <begin position="173"/>
        <end position="192"/>
    </location>
</feature>
<keyword evidence="5 7" id="KW-1133">Transmembrane helix</keyword>
<dbReference type="InterPro" id="IPR000515">
    <property type="entry name" value="MetI-like"/>
</dbReference>
<dbReference type="RefSeq" id="WP_062074138.1">
    <property type="nucleotide sequence ID" value="NZ_BBRC01000002.1"/>
</dbReference>
<keyword evidence="10" id="KW-1185">Reference proteome</keyword>
<keyword evidence="2 7" id="KW-0813">Transport</keyword>
<evidence type="ECO:0000259" key="8">
    <source>
        <dbReference type="PROSITE" id="PS50928"/>
    </source>
</evidence>
<evidence type="ECO:0000256" key="2">
    <source>
        <dbReference type="ARBA" id="ARBA00022448"/>
    </source>
</evidence>
<dbReference type="InterPro" id="IPR025966">
    <property type="entry name" value="OppC_N"/>
</dbReference>
<proteinExistence type="inferred from homology"/>
<accession>A0A7Z0CKU9</accession>
<dbReference type="CDD" id="cd06261">
    <property type="entry name" value="TM_PBP2"/>
    <property type="match status" value="1"/>
</dbReference>
<keyword evidence="3" id="KW-1003">Cell membrane</keyword>
<dbReference type="GO" id="GO:0005886">
    <property type="term" value="C:plasma membrane"/>
    <property type="evidence" value="ECO:0007669"/>
    <property type="project" value="UniProtKB-SubCell"/>
</dbReference>
<dbReference type="OrthoDB" id="9812701at2"/>
<dbReference type="SUPFAM" id="SSF161098">
    <property type="entry name" value="MetI-like"/>
    <property type="match status" value="1"/>
</dbReference>
<comment type="subcellular location">
    <subcellularLocation>
        <location evidence="1 7">Cell membrane</location>
        <topology evidence="1 7">Multi-pass membrane protein</topology>
    </subcellularLocation>
</comment>
<evidence type="ECO:0000313" key="9">
    <source>
        <dbReference type="EMBL" id="NYI42283.1"/>
    </source>
</evidence>
<evidence type="ECO:0000256" key="7">
    <source>
        <dbReference type="RuleBase" id="RU363032"/>
    </source>
</evidence>
<feature type="transmembrane region" description="Helical" evidence="7">
    <location>
        <begin position="46"/>
        <end position="67"/>
    </location>
</feature>